<dbReference type="OrthoDB" id="8036336at2759"/>
<dbReference type="GeneID" id="115627670"/>
<feature type="compositionally biased region" description="Polar residues" evidence="1">
    <location>
        <begin position="149"/>
        <end position="158"/>
    </location>
</feature>
<feature type="compositionally biased region" description="Polar residues" evidence="1">
    <location>
        <begin position="238"/>
        <end position="248"/>
    </location>
</feature>
<evidence type="ECO:0000313" key="3">
    <source>
        <dbReference type="RefSeq" id="XP_030379271.1"/>
    </source>
</evidence>
<feature type="region of interest" description="Disordered" evidence="1">
    <location>
        <begin position="147"/>
        <end position="250"/>
    </location>
</feature>
<dbReference type="RefSeq" id="XP_030379271.1">
    <property type="nucleotide sequence ID" value="XM_030523411.1"/>
</dbReference>
<feature type="compositionally biased region" description="Pro residues" evidence="1">
    <location>
        <begin position="187"/>
        <end position="196"/>
    </location>
</feature>
<feature type="compositionally biased region" description="Low complexity" evidence="1">
    <location>
        <begin position="197"/>
        <end position="222"/>
    </location>
</feature>
<reference evidence="3" key="1">
    <citation type="submission" date="2025-08" db="UniProtKB">
        <authorList>
            <consortium name="RefSeq"/>
        </authorList>
    </citation>
    <scope>IDENTIFICATION</scope>
    <source>
        <strain evidence="3">11010-0011.00</strain>
        <tissue evidence="3">Whole body</tissue>
    </source>
</reference>
<feature type="compositionally biased region" description="Low complexity" evidence="1">
    <location>
        <begin position="175"/>
        <end position="186"/>
    </location>
</feature>
<feature type="region of interest" description="Disordered" evidence="1">
    <location>
        <begin position="494"/>
        <end position="521"/>
    </location>
</feature>
<feature type="region of interest" description="Disordered" evidence="1">
    <location>
        <begin position="364"/>
        <end position="389"/>
    </location>
</feature>
<sequence>MSPSPYLLSRFTTNVPLPTLYAGDAVRKPKLSVIEVLLYNMASMLAGVAAGYDVRMSNVSPLHPSLLSEVPALKAIPKVAEMGENELQPAVADDSGQGAEWLPKPPTADVPRKFAANTYHGTGKTHPRTALSGLTYAPLEPALEMIEAQKQQHQQSISRRGGGSQPYYTPVQRTPQHQLHQQSQAHPQPPPLPPPIAQQQPSTFSTTSGLGSSALYSSSLGSQCHTQPPTPSPRRKISTSSFPEQLSYSPFGEGINASNAQVFEELHMDGGVGPPPLYMPSDYPRNGPSYSNDGGAYGAGAHRTGYFGSNYFPYRPELSYVYERDCKSYPDYSYDYYNYQYEMPAPPAVVAAPAAQARTQLQTRTPPPRVPQMGVTAAGHRRTPSTVSNNSNILLGTGYAIEPEELLTLPAELYDYNNLNLDYKHETYREPVPAVVPPPTKQELYASSPKILNRLAGGNTGVVTGTGTGTGTIVSTTTATSSLSRLREYETSFALGTPTNPTPPDSLTSDDSSYLSAKEGSISSQHSRVRFSPEAYLDAALPPTSLGRRMTAPITSTVASAAQQQRRQMHASSARLALTLQLARSPGADVSGSLGLGLALHQQRVPYRWYSGARRSRSAHYEYRL</sequence>
<feature type="region of interest" description="Disordered" evidence="1">
    <location>
        <begin position="92"/>
        <end position="112"/>
    </location>
</feature>
<protein>
    <submittedName>
        <fullName evidence="3">Uncharacterized protein LOC115627670</fullName>
    </submittedName>
</protein>
<evidence type="ECO:0000256" key="1">
    <source>
        <dbReference type="SAM" id="MobiDB-lite"/>
    </source>
</evidence>
<name>A0A6J2TRI9_DROLE</name>
<gene>
    <name evidence="3" type="primary">LOC115627670</name>
</gene>
<organism evidence="2 3">
    <name type="scientific">Drosophila lebanonensis</name>
    <name type="common">Fruit fly</name>
    <name type="synonym">Scaptodrosophila lebanonensis</name>
    <dbReference type="NCBI Taxonomy" id="7225"/>
    <lineage>
        <taxon>Eukaryota</taxon>
        <taxon>Metazoa</taxon>
        <taxon>Ecdysozoa</taxon>
        <taxon>Arthropoda</taxon>
        <taxon>Hexapoda</taxon>
        <taxon>Insecta</taxon>
        <taxon>Pterygota</taxon>
        <taxon>Neoptera</taxon>
        <taxon>Endopterygota</taxon>
        <taxon>Diptera</taxon>
        <taxon>Brachycera</taxon>
        <taxon>Muscomorpha</taxon>
        <taxon>Ephydroidea</taxon>
        <taxon>Drosophilidae</taxon>
        <taxon>Scaptodrosophila</taxon>
    </lineage>
</organism>
<keyword evidence="2" id="KW-1185">Reference proteome</keyword>
<proteinExistence type="predicted"/>
<dbReference type="AlphaFoldDB" id="A0A6J2TRI9"/>
<evidence type="ECO:0000313" key="2">
    <source>
        <dbReference type="Proteomes" id="UP000504634"/>
    </source>
</evidence>
<dbReference type="Proteomes" id="UP000504634">
    <property type="component" value="Unplaced"/>
</dbReference>
<accession>A0A6J2TRI9</accession>